<reference evidence="2" key="1">
    <citation type="submission" date="2021-03" db="EMBL/GenBank/DDBJ databases">
        <title>Agromyces archimandritus sp. nov., isolated from the cockroach Archimandrita tessellata.</title>
        <authorList>
            <person name="Guzman J."/>
            <person name="Ortuzar M."/>
            <person name="Poehlein A."/>
            <person name="Daniel R."/>
            <person name="Trujillo M."/>
            <person name="Vilcinskas A."/>
        </authorList>
    </citation>
    <scope>NUCLEOTIDE SEQUENCE</scope>
    <source>
        <strain evidence="2">G127AT</strain>
    </source>
</reference>
<feature type="compositionally biased region" description="Low complexity" evidence="1">
    <location>
        <begin position="1"/>
        <end position="19"/>
    </location>
</feature>
<protein>
    <submittedName>
        <fullName evidence="2">Uncharacterized protein</fullName>
    </submittedName>
</protein>
<evidence type="ECO:0000256" key="1">
    <source>
        <dbReference type="SAM" id="MobiDB-lite"/>
    </source>
</evidence>
<sequence>MTDAQPASTEPAPTEPAATDGAMSTEGTVLSEGTATDAEGEFDAMTARVAGIEARPLEERAAAYGGVAEELRAALEGADPEGS</sequence>
<gene>
    <name evidence="2" type="ORF">G127AT_01670</name>
</gene>
<proteinExistence type="predicted"/>
<name>A0A975FM35_9MICO</name>
<dbReference type="EMBL" id="CP071696">
    <property type="protein sequence ID" value="QTX04983.1"/>
    <property type="molecule type" value="Genomic_DNA"/>
</dbReference>
<evidence type="ECO:0000313" key="3">
    <source>
        <dbReference type="Proteomes" id="UP000671914"/>
    </source>
</evidence>
<feature type="region of interest" description="Disordered" evidence="1">
    <location>
        <begin position="1"/>
        <end position="25"/>
    </location>
</feature>
<dbReference type="RefSeq" id="WP_210899150.1">
    <property type="nucleotide sequence ID" value="NZ_CP071696.1"/>
</dbReference>
<accession>A0A975FM35</accession>
<evidence type="ECO:0000313" key="2">
    <source>
        <dbReference type="EMBL" id="QTX04983.1"/>
    </source>
</evidence>
<organism evidence="2 3">
    <name type="scientific">Agromyces archimandritae</name>
    <dbReference type="NCBI Taxonomy" id="2781962"/>
    <lineage>
        <taxon>Bacteria</taxon>
        <taxon>Bacillati</taxon>
        <taxon>Actinomycetota</taxon>
        <taxon>Actinomycetes</taxon>
        <taxon>Micrococcales</taxon>
        <taxon>Microbacteriaceae</taxon>
        <taxon>Agromyces</taxon>
    </lineage>
</organism>
<dbReference type="KEGG" id="aarc:G127AT_01670"/>
<keyword evidence="3" id="KW-1185">Reference proteome</keyword>
<dbReference type="AlphaFoldDB" id="A0A975FM35"/>
<dbReference type="Proteomes" id="UP000671914">
    <property type="component" value="Chromosome"/>
</dbReference>